<proteinExistence type="inferred from homology"/>
<protein>
    <submittedName>
        <fullName evidence="6">LLM class flavin-dependent oxidoreductase</fullName>
    </submittedName>
</protein>
<dbReference type="SUPFAM" id="SSF51679">
    <property type="entry name" value="Bacterial luciferase-like"/>
    <property type="match status" value="1"/>
</dbReference>
<comment type="similarity">
    <text evidence="1">Belongs to the bacterial luciferase oxidoreductase family.</text>
</comment>
<keyword evidence="4" id="KW-0503">Monooxygenase</keyword>
<accession>A0ABP3ZHS0</accession>
<gene>
    <name evidence="6" type="ORF">GCM10009559_02510</name>
</gene>
<keyword evidence="7" id="KW-1185">Reference proteome</keyword>
<dbReference type="InterPro" id="IPR050766">
    <property type="entry name" value="Bact_Lucif_Oxidored"/>
</dbReference>
<evidence type="ECO:0000256" key="2">
    <source>
        <dbReference type="ARBA" id="ARBA00022630"/>
    </source>
</evidence>
<evidence type="ECO:0000259" key="5">
    <source>
        <dbReference type="Pfam" id="PF00296"/>
    </source>
</evidence>
<keyword evidence="2" id="KW-0285">Flavoprotein</keyword>
<comment type="caution">
    <text evidence="6">The sequence shown here is derived from an EMBL/GenBank/DDBJ whole genome shotgun (WGS) entry which is preliminary data.</text>
</comment>
<dbReference type="InterPro" id="IPR011251">
    <property type="entry name" value="Luciferase-like_dom"/>
</dbReference>
<reference evidence="7" key="1">
    <citation type="journal article" date="2019" name="Int. J. Syst. Evol. Microbiol.">
        <title>The Global Catalogue of Microorganisms (GCM) 10K type strain sequencing project: providing services to taxonomists for standard genome sequencing and annotation.</title>
        <authorList>
            <consortium name="The Broad Institute Genomics Platform"/>
            <consortium name="The Broad Institute Genome Sequencing Center for Infectious Disease"/>
            <person name="Wu L."/>
            <person name="Ma J."/>
        </authorList>
    </citation>
    <scope>NUCLEOTIDE SEQUENCE [LARGE SCALE GENOMIC DNA]</scope>
    <source>
        <strain evidence="7">JCM 11117</strain>
    </source>
</reference>
<organism evidence="6 7">
    <name type="scientific">Pseudonocardia zijingensis</name>
    <dbReference type="NCBI Taxonomy" id="153376"/>
    <lineage>
        <taxon>Bacteria</taxon>
        <taxon>Bacillati</taxon>
        <taxon>Actinomycetota</taxon>
        <taxon>Actinomycetes</taxon>
        <taxon>Pseudonocardiales</taxon>
        <taxon>Pseudonocardiaceae</taxon>
        <taxon>Pseudonocardia</taxon>
    </lineage>
</organism>
<evidence type="ECO:0000313" key="6">
    <source>
        <dbReference type="EMBL" id="GAA0920117.1"/>
    </source>
</evidence>
<dbReference type="Proteomes" id="UP001499967">
    <property type="component" value="Unassembled WGS sequence"/>
</dbReference>
<name>A0ABP3ZHS0_9PSEU</name>
<dbReference type="PANTHER" id="PTHR30137">
    <property type="entry name" value="LUCIFERASE-LIKE MONOOXYGENASE"/>
    <property type="match status" value="1"/>
</dbReference>
<evidence type="ECO:0000256" key="4">
    <source>
        <dbReference type="ARBA" id="ARBA00023033"/>
    </source>
</evidence>
<dbReference type="PANTHER" id="PTHR30137:SF16">
    <property type="entry name" value="BLL0895 PROTEIN"/>
    <property type="match status" value="1"/>
</dbReference>
<evidence type="ECO:0000313" key="7">
    <source>
        <dbReference type="Proteomes" id="UP001499967"/>
    </source>
</evidence>
<dbReference type="InterPro" id="IPR036661">
    <property type="entry name" value="Luciferase-like_sf"/>
</dbReference>
<keyword evidence="3" id="KW-0560">Oxidoreductase</keyword>
<sequence length="389" mass="42744">MSRLRFGIFLAPFHPAGENPTSALQRDLRLVEHLDELGYDEAWIGEHHSAGSEIIASPEIFIAAAAERTKRIRLGTGVVSLSYHNPLWVAERIVLLDHLTRGRVMLGVGPGSLPTDSAMIGLNPTDTRELLEENLDIVMRLLRGDEPVTATTRTHRLIDARLHLRPFSDPLFDVAVAAVASPTGPRLAGRHGVGLLSIGATLTKEGFDALAHHWSVMEERAEAFGTTVDRAAWRLVGLMHVAETREQAYRDVEHGIEQWFRYFQKVAAFPQMAVEGGDVREMIDFVNEAGIGAIGTPEDAAAQVQRLVDQSGGFGAMLLLAHEWANPQATRRSYELIAQHVMPRFQGQAQATLDAKARASDARSGHAEQQVAAVAHMTEKYQKELADRG</sequence>
<dbReference type="EMBL" id="BAAAHP010000005">
    <property type="protein sequence ID" value="GAA0920117.1"/>
    <property type="molecule type" value="Genomic_DNA"/>
</dbReference>
<dbReference type="Gene3D" id="3.20.20.30">
    <property type="entry name" value="Luciferase-like domain"/>
    <property type="match status" value="1"/>
</dbReference>
<dbReference type="Pfam" id="PF00296">
    <property type="entry name" value="Bac_luciferase"/>
    <property type="match status" value="1"/>
</dbReference>
<feature type="domain" description="Luciferase-like" evidence="5">
    <location>
        <begin position="5"/>
        <end position="309"/>
    </location>
</feature>
<dbReference type="RefSeq" id="WP_343937900.1">
    <property type="nucleotide sequence ID" value="NZ_BAAAHP010000005.1"/>
</dbReference>
<evidence type="ECO:0000256" key="1">
    <source>
        <dbReference type="ARBA" id="ARBA00010426"/>
    </source>
</evidence>
<evidence type="ECO:0000256" key="3">
    <source>
        <dbReference type="ARBA" id="ARBA00023002"/>
    </source>
</evidence>